<dbReference type="KEGG" id="aal:EP13_05910"/>
<accession>A0A075NXN3</accession>
<dbReference type="RefSeq" id="WP_044056465.1">
    <property type="nucleotide sequence ID" value="NZ_CBCSKJ010000006.1"/>
</dbReference>
<dbReference type="GeneID" id="78254455"/>
<keyword evidence="3" id="KW-1185">Reference proteome</keyword>
<evidence type="ECO:0000313" key="3">
    <source>
        <dbReference type="Proteomes" id="UP000056090"/>
    </source>
</evidence>
<name>A0A075NXN3_9ALTE</name>
<reference evidence="2 3" key="1">
    <citation type="submission" date="2014-06" db="EMBL/GenBank/DDBJ databases">
        <title>Genomes of Alteromonas australica, a world apart.</title>
        <authorList>
            <person name="Gonzaga A."/>
            <person name="Lopez-Perez M."/>
            <person name="Rodriguez-Valera F."/>
        </authorList>
    </citation>
    <scope>NUCLEOTIDE SEQUENCE [LARGE SCALE GENOMIC DNA]</scope>
    <source>
        <strain evidence="2 3">H 17</strain>
    </source>
</reference>
<dbReference type="EMBL" id="CP008849">
    <property type="protein sequence ID" value="AIF98271.1"/>
    <property type="molecule type" value="Genomic_DNA"/>
</dbReference>
<protein>
    <submittedName>
        <fullName evidence="2">Uncharacterized protein</fullName>
    </submittedName>
</protein>
<evidence type="ECO:0000256" key="1">
    <source>
        <dbReference type="SAM" id="Phobius"/>
    </source>
</evidence>
<dbReference type="AlphaFoldDB" id="A0A075NXN3"/>
<gene>
    <name evidence="2" type="ORF">EP13_05910</name>
</gene>
<organism evidence="2 3">
    <name type="scientific">Alteromonas australica</name>
    <dbReference type="NCBI Taxonomy" id="589873"/>
    <lineage>
        <taxon>Bacteria</taxon>
        <taxon>Pseudomonadati</taxon>
        <taxon>Pseudomonadota</taxon>
        <taxon>Gammaproteobacteria</taxon>
        <taxon>Alteromonadales</taxon>
        <taxon>Alteromonadaceae</taxon>
        <taxon>Alteromonas/Salinimonas group</taxon>
        <taxon>Alteromonas</taxon>
    </lineage>
</organism>
<dbReference type="eggNOG" id="ENOG503471Y">
    <property type="taxonomic scope" value="Bacteria"/>
</dbReference>
<evidence type="ECO:0000313" key="2">
    <source>
        <dbReference type="EMBL" id="AIF98271.1"/>
    </source>
</evidence>
<sequence>MFDEKYIMTGLMTMALIAAWQKPSLFREHIVNKIMFLSLATLILFAVWTLALDIAFGVLPSSLTEDQIKEIEKNFKAISIPISWWVFDGIMYVSVFVLDWLASVSLAHEKKN</sequence>
<keyword evidence="1" id="KW-0812">Transmembrane</keyword>
<dbReference type="Proteomes" id="UP000056090">
    <property type="component" value="Chromosome"/>
</dbReference>
<keyword evidence="1" id="KW-0472">Membrane</keyword>
<proteinExistence type="predicted"/>
<feature type="transmembrane region" description="Helical" evidence="1">
    <location>
        <begin position="82"/>
        <end position="102"/>
    </location>
</feature>
<feature type="transmembrane region" description="Helical" evidence="1">
    <location>
        <begin position="34"/>
        <end position="59"/>
    </location>
</feature>
<keyword evidence="1" id="KW-1133">Transmembrane helix</keyword>